<dbReference type="PANTHER" id="PTHR22699">
    <property type="entry name" value="THIOREDOXIN DOMAIN-CONTAINING PROTEIN 16"/>
    <property type="match status" value="1"/>
</dbReference>
<name>A0A8C5QH87_9ANUR</name>
<dbReference type="Pfam" id="PF24509">
    <property type="entry name" value="TXNDC16_2nd"/>
    <property type="match status" value="1"/>
</dbReference>
<reference evidence="4" key="2">
    <citation type="submission" date="2025-09" db="UniProtKB">
        <authorList>
            <consortium name="Ensembl"/>
        </authorList>
    </citation>
    <scope>IDENTIFICATION</scope>
</reference>
<feature type="chain" id="PRO_5034702668" evidence="1">
    <location>
        <begin position="21"/>
        <end position="266"/>
    </location>
</feature>
<organism evidence="4 5">
    <name type="scientific">Leptobrachium leishanense</name>
    <name type="common">Leishan spiny toad</name>
    <dbReference type="NCBI Taxonomy" id="445787"/>
    <lineage>
        <taxon>Eukaryota</taxon>
        <taxon>Metazoa</taxon>
        <taxon>Chordata</taxon>
        <taxon>Craniata</taxon>
        <taxon>Vertebrata</taxon>
        <taxon>Euteleostomi</taxon>
        <taxon>Amphibia</taxon>
        <taxon>Batrachia</taxon>
        <taxon>Anura</taxon>
        <taxon>Pelobatoidea</taxon>
        <taxon>Megophryidae</taxon>
        <taxon>Leptobrachium</taxon>
    </lineage>
</organism>
<evidence type="ECO:0000256" key="1">
    <source>
        <dbReference type="SAM" id="SignalP"/>
    </source>
</evidence>
<protein>
    <submittedName>
        <fullName evidence="4">Uncharacterized protein</fullName>
    </submittedName>
</protein>
<feature type="signal peptide" evidence="1">
    <location>
        <begin position="1"/>
        <end position="20"/>
    </location>
</feature>
<dbReference type="GeneTree" id="ENSGT00390000006080"/>
<reference evidence="4" key="1">
    <citation type="submission" date="2025-08" db="UniProtKB">
        <authorList>
            <consortium name="Ensembl"/>
        </authorList>
    </citation>
    <scope>IDENTIFICATION</scope>
</reference>
<proteinExistence type="predicted"/>
<dbReference type="AlphaFoldDB" id="A0A8C5QH87"/>
<keyword evidence="5" id="KW-1185">Reference proteome</keyword>
<dbReference type="InterPro" id="IPR040090">
    <property type="entry name" value="TXNDC16"/>
</dbReference>
<evidence type="ECO:0000313" key="4">
    <source>
        <dbReference type="Ensembl" id="ENSLLEP00000038199.1"/>
    </source>
</evidence>
<dbReference type="InterPro" id="IPR057639">
    <property type="entry name" value="TXNDC16_N"/>
</dbReference>
<keyword evidence="1" id="KW-0732">Signal</keyword>
<dbReference type="Proteomes" id="UP000694569">
    <property type="component" value="Unplaced"/>
</dbReference>
<feature type="domain" description="TXNDC16 second thioredoxin-like" evidence="3">
    <location>
        <begin position="133"/>
        <end position="249"/>
    </location>
</feature>
<dbReference type="InterPro" id="IPR057642">
    <property type="entry name" value="TXNDC16_2nd"/>
</dbReference>
<evidence type="ECO:0000259" key="3">
    <source>
        <dbReference type="Pfam" id="PF24509"/>
    </source>
</evidence>
<sequence length="266" mass="29331">MPHWIIFLLCASGFLPKTAASVLQELNADTYTGSLEPGKTSLLYFSKTGKYSPGNAPFLDELGEAVKALQDYGVSVAKARFPPILCVCVRVSCSCSAFIVFPLSLSLRGSRLLRAFPPDTLFNVHAIVANVLFVLLYNEIRYITAAAEFHSIESTMKGKRNVVFVYVRAIGIPEHRAVMEAAFVYGSIYQFVLTTEAALLEDSDDVPAKLIYCHCKSVTSPTQGCQRTLSEQPLSTLSIHRFLKLMNAPLVVRTTTCFLFSVGWRA</sequence>
<dbReference type="PANTHER" id="PTHR22699:SF1">
    <property type="entry name" value="THIOREDOXIN DOMAIN-CONTAINING PROTEIN 16"/>
    <property type="match status" value="1"/>
</dbReference>
<evidence type="ECO:0000259" key="2">
    <source>
        <dbReference type="Pfam" id="PF24508"/>
    </source>
</evidence>
<evidence type="ECO:0000313" key="5">
    <source>
        <dbReference type="Proteomes" id="UP000694569"/>
    </source>
</evidence>
<accession>A0A8C5QH87</accession>
<feature type="domain" description="TXNDC16 N-terminal" evidence="2">
    <location>
        <begin position="22"/>
        <end position="132"/>
    </location>
</feature>
<dbReference type="Ensembl" id="ENSLLET00000039697.1">
    <property type="protein sequence ID" value="ENSLLEP00000038199.1"/>
    <property type="gene ID" value="ENSLLEG00000024196.1"/>
</dbReference>
<dbReference type="Pfam" id="PF24508">
    <property type="entry name" value="TXNDC16_N"/>
    <property type="match status" value="1"/>
</dbReference>